<dbReference type="CDD" id="cd01392">
    <property type="entry name" value="HTH_LacI"/>
    <property type="match status" value="1"/>
</dbReference>
<dbReference type="Pfam" id="PF13377">
    <property type="entry name" value="Peripla_BP_3"/>
    <property type="match status" value="1"/>
</dbReference>
<keyword evidence="4" id="KW-0804">Transcription</keyword>
<protein>
    <recommendedName>
        <fullName evidence="5">HTH lacI-type domain-containing protein</fullName>
    </recommendedName>
</protein>
<evidence type="ECO:0000256" key="2">
    <source>
        <dbReference type="ARBA" id="ARBA00023015"/>
    </source>
</evidence>
<dbReference type="InterPro" id="IPR010982">
    <property type="entry name" value="Lambda_DNA-bd_dom_sf"/>
</dbReference>
<keyword evidence="2" id="KW-0805">Transcription regulation</keyword>
<evidence type="ECO:0000313" key="7">
    <source>
        <dbReference type="Proteomes" id="UP000092024"/>
    </source>
</evidence>
<accession>A0A1A5YD89</accession>
<name>A0A1A5YD89_9BACL</name>
<evidence type="ECO:0000256" key="3">
    <source>
        <dbReference type="ARBA" id="ARBA00023125"/>
    </source>
</evidence>
<evidence type="ECO:0000259" key="5">
    <source>
        <dbReference type="PROSITE" id="PS50932"/>
    </source>
</evidence>
<dbReference type="Gene3D" id="3.40.50.2300">
    <property type="match status" value="2"/>
</dbReference>
<dbReference type="Proteomes" id="UP000092024">
    <property type="component" value="Unassembled WGS sequence"/>
</dbReference>
<dbReference type="CDD" id="cd06267">
    <property type="entry name" value="PBP1_LacI_sugar_binding-like"/>
    <property type="match status" value="1"/>
</dbReference>
<dbReference type="PANTHER" id="PTHR30146">
    <property type="entry name" value="LACI-RELATED TRANSCRIPTIONAL REPRESSOR"/>
    <property type="match status" value="1"/>
</dbReference>
<keyword evidence="7" id="KW-1185">Reference proteome</keyword>
<feature type="domain" description="HTH lacI-type" evidence="5">
    <location>
        <begin position="2"/>
        <end position="56"/>
    </location>
</feature>
<dbReference type="AlphaFoldDB" id="A0A1A5YD89"/>
<dbReference type="SUPFAM" id="SSF47413">
    <property type="entry name" value="lambda repressor-like DNA-binding domains"/>
    <property type="match status" value="1"/>
</dbReference>
<comment type="caution">
    <text evidence="6">The sequence shown here is derived from an EMBL/GenBank/DDBJ whole genome shotgun (WGS) entry which is preliminary data.</text>
</comment>
<dbReference type="RefSeq" id="WP_068686052.1">
    <property type="nucleotide sequence ID" value="NZ_LYPA01000071.1"/>
</dbReference>
<dbReference type="SMART" id="SM00354">
    <property type="entry name" value="HTH_LACI"/>
    <property type="match status" value="1"/>
</dbReference>
<dbReference type="PANTHER" id="PTHR30146:SF95">
    <property type="entry name" value="RIBOSE OPERON REPRESSOR"/>
    <property type="match status" value="1"/>
</dbReference>
<dbReference type="PRINTS" id="PR00036">
    <property type="entry name" value="HTHLACI"/>
</dbReference>
<evidence type="ECO:0000256" key="1">
    <source>
        <dbReference type="ARBA" id="ARBA00022491"/>
    </source>
</evidence>
<dbReference type="GO" id="GO:0000976">
    <property type="term" value="F:transcription cis-regulatory region binding"/>
    <property type="evidence" value="ECO:0007669"/>
    <property type="project" value="TreeGrafter"/>
</dbReference>
<keyword evidence="1" id="KW-0678">Repressor</keyword>
<organism evidence="6 7">
    <name type="scientific">Paenibacillus oryzae</name>
    <dbReference type="NCBI Taxonomy" id="1844972"/>
    <lineage>
        <taxon>Bacteria</taxon>
        <taxon>Bacillati</taxon>
        <taxon>Bacillota</taxon>
        <taxon>Bacilli</taxon>
        <taxon>Bacillales</taxon>
        <taxon>Paenibacillaceae</taxon>
        <taxon>Paenibacillus</taxon>
    </lineage>
</organism>
<evidence type="ECO:0000256" key="4">
    <source>
        <dbReference type="ARBA" id="ARBA00023163"/>
    </source>
</evidence>
<dbReference type="EMBL" id="LYPA01000071">
    <property type="protein sequence ID" value="OBR63586.1"/>
    <property type="molecule type" value="Genomic_DNA"/>
</dbReference>
<dbReference type="STRING" id="1844972.A7K91_06460"/>
<sequence>MTTIRDVSKLAGVSVATVSRLLNQSGYVSKEAEVAIMAAVKKLNYKPNTIARSLAGKKTSAVALMVPDILNPFFPELARAAEDEAAARGYTLVLCNTDNNPDKEKMYIEALINKQIDGIMISSYTISPGQIVALQERSIPIVAIDKPYDGYPILSVTAANREGGKLAIRHLLESGCQKIAHICGPSHVHSAYERALAYEDSCAGMPWYTPSLTAFGGFSVAGGYKAMKEIYRMHQDVDGVFAGNDLMAAGALKAIHELGLSVPDKIKIIGFDGIVMDMVFPELSTVSQQIYTLGKTAMDYLIRQIHDEPIERKNYELEVRLLPKSTT</sequence>
<reference evidence="6 7" key="1">
    <citation type="submission" date="2016-05" db="EMBL/GenBank/DDBJ databases">
        <title>Paenibacillus oryzae. sp. nov., isolated from the rice root.</title>
        <authorList>
            <person name="Zhang J."/>
            <person name="Zhang X."/>
        </authorList>
    </citation>
    <scope>NUCLEOTIDE SEQUENCE [LARGE SCALE GENOMIC DNA]</scope>
    <source>
        <strain evidence="6 7">1DrF-4</strain>
    </source>
</reference>
<dbReference type="GO" id="GO:0003700">
    <property type="term" value="F:DNA-binding transcription factor activity"/>
    <property type="evidence" value="ECO:0007669"/>
    <property type="project" value="TreeGrafter"/>
</dbReference>
<gene>
    <name evidence="6" type="ORF">A7K91_06460</name>
</gene>
<dbReference type="Pfam" id="PF00356">
    <property type="entry name" value="LacI"/>
    <property type="match status" value="1"/>
</dbReference>
<evidence type="ECO:0000313" key="6">
    <source>
        <dbReference type="EMBL" id="OBR63586.1"/>
    </source>
</evidence>
<dbReference type="PROSITE" id="PS50932">
    <property type="entry name" value="HTH_LACI_2"/>
    <property type="match status" value="1"/>
</dbReference>
<proteinExistence type="predicted"/>
<keyword evidence="3" id="KW-0238">DNA-binding</keyword>
<dbReference type="SUPFAM" id="SSF53822">
    <property type="entry name" value="Periplasmic binding protein-like I"/>
    <property type="match status" value="1"/>
</dbReference>
<dbReference type="Gene3D" id="1.10.260.40">
    <property type="entry name" value="lambda repressor-like DNA-binding domains"/>
    <property type="match status" value="1"/>
</dbReference>
<dbReference type="InterPro" id="IPR046335">
    <property type="entry name" value="LacI/GalR-like_sensor"/>
</dbReference>
<dbReference type="InterPro" id="IPR000843">
    <property type="entry name" value="HTH_LacI"/>
</dbReference>
<dbReference type="InterPro" id="IPR028082">
    <property type="entry name" value="Peripla_BP_I"/>
</dbReference>